<dbReference type="Pfam" id="PF01501">
    <property type="entry name" value="Glyco_transf_8"/>
    <property type="match status" value="1"/>
</dbReference>
<dbReference type="GO" id="GO:0016266">
    <property type="term" value="P:protein O-linked glycosylation via N-acetyl-galactosamine"/>
    <property type="evidence" value="ECO:0007669"/>
    <property type="project" value="TreeGrafter"/>
</dbReference>
<organism evidence="2 3">
    <name type="scientific">Biomphalaria glabrata</name>
    <name type="common">Bloodfluke planorb</name>
    <name type="synonym">Freshwater snail</name>
    <dbReference type="NCBI Taxonomy" id="6526"/>
    <lineage>
        <taxon>Eukaryota</taxon>
        <taxon>Metazoa</taxon>
        <taxon>Spiralia</taxon>
        <taxon>Lophotrochozoa</taxon>
        <taxon>Mollusca</taxon>
        <taxon>Gastropoda</taxon>
        <taxon>Heterobranchia</taxon>
        <taxon>Euthyneura</taxon>
        <taxon>Panpulmonata</taxon>
        <taxon>Hygrophila</taxon>
        <taxon>Lymnaeoidea</taxon>
        <taxon>Planorbidae</taxon>
        <taxon>Biomphalaria</taxon>
    </lineage>
</organism>
<dbReference type="KEGG" id="bgt:106078720"/>
<keyword evidence="1" id="KW-0812">Transmembrane</keyword>
<reference evidence="2" key="1">
    <citation type="submission" date="2020-05" db="UniProtKB">
        <authorList>
            <consortium name="EnsemblMetazoa"/>
        </authorList>
    </citation>
    <scope>IDENTIFICATION</scope>
    <source>
        <strain evidence="2">BB02</strain>
    </source>
</reference>
<proteinExistence type="predicted"/>
<dbReference type="VEuPathDB" id="VectorBase:BGLAX_035034"/>
<dbReference type="SUPFAM" id="SSF53448">
    <property type="entry name" value="Nucleotide-diphospho-sugar transferases"/>
    <property type="match status" value="1"/>
</dbReference>
<evidence type="ECO:0000256" key="1">
    <source>
        <dbReference type="SAM" id="Phobius"/>
    </source>
</evidence>
<protein>
    <recommendedName>
        <fullName evidence="4">Xyloside xylosyltransferase 1</fullName>
    </recommendedName>
</protein>
<evidence type="ECO:0000313" key="2">
    <source>
        <dbReference type="EnsemblMetazoa" id="BGLB012008-PB"/>
    </source>
</evidence>
<evidence type="ECO:0000313" key="3">
    <source>
        <dbReference type="Proteomes" id="UP000076420"/>
    </source>
</evidence>
<dbReference type="PANTHER" id="PTHR46612:SF1">
    <property type="entry name" value="XYLOSIDE XYLOSYLTRANSFERASE 1"/>
    <property type="match status" value="1"/>
</dbReference>
<dbReference type="EnsemblMetazoa" id="BGLB012008-RB">
    <property type="protein sequence ID" value="BGLB012008-PB"/>
    <property type="gene ID" value="BGLB012008"/>
</dbReference>
<dbReference type="Proteomes" id="UP000076420">
    <property type="component" value="Unassembled WGS sequence"/>
</dbReference>
<dbReference type="InterPro" id="IPR029044">
    <property type="entry name" value="Nucleotide-diphossugar_trans"/>
</dbReference>
<dbReference type="AlphaFoldDB" id="A0A2C9K2F3"/>
<keyword evidence="1" id="KW-1133">Transmembrane helix</keyword>
<dbReference type="InterPro" id="IPR042465">
    <property type="entry name" value="XXLT1"/>
</dbReference>
<dbReference type="VEuPathDB" id="VectorBase:BGLB012008"/>
<dbReference type="Gene3D" id="3.90.550.10">
    <property type="entry name" value="Spore Coat Polysaccharide Biosynthesis Protein SpsA, Chain A"/>
    <property type="match status" value="1"/>
</dbReference>
<keyword evidence="1" id="KW-0472">Membrane</keyword>
<evidence type="ECO:0008006" key="4">
    <source>
        <dbReference type="Google" id="ProtNLM"/>
    </source>
</evidence>
<sequence length="367" mass="42404">MRFLFKLVRPTIFLLTLFAFLLLIISIYLVFNDGVAKSNRILGIMHLAGVREELDLLERAKTPKSFMDSEHLIMFLFSNADGNKQLQNSFTMCLTSLFSKASNPQALHFYIAGDVESYYIAKTVIQSIANKFGIHNQILVSYQNISQLEDNVLDIIHTVRQQISSGKEHRFSSPLFYLSIILHKVMPHNISQIILLDVDLVIASDISKLFSLFNNFDQEQAIGIARENQPVYQTTLWEYRKINPKTRVGEPPPKGLTGFNSGVVLFDLQKLRVSSKYNSFLTEERMNALVQKYKFQGHLGDQDFYTLLSFDYEELFYILPCGWNRQLCQWWKHNGLGEKFDLYYSCSGVIHIWHGNCETSLLNYTTF</sequence>
<dbReference type="STRING" id="6526.A0A2C9K2F3"/>
<gene>
    <name evidence="2" type="primary">106078720</name>
</gene>
<dbReference type="GO" id="GO:0140560">
    <property type="term" value="F:xylosyl alpha-1,3-xylosyltransferase activity"/>
    <property type="evidence" value="ECO:0007669"/>
    <property type="project" value="TreeGrafter"/>
</dbReference>
<dbReference type="PANTHER" id="PTHR46612">
    <property type="entry name" value="XYLOSIDE XYLOSYLTRANSFERASE 1"/>
    <property type="match status" value="1"/>
</dbReference>
<dbReference type="InterPro" id="IPR002495">
    <property type="entry name" value="Glyco_trans_8"/>
</dbReference>
<accession>A0A2C9K2F3</accession>
<dbReference type="GO" id="GO:0005789">
    <property type="term" value="C:endoplasmic reticulum membrane"/>
    <property type="evidence" value="ECO:0007669"/>
    <property type="project" value="TreeGrafter"/>
</dbReference>
<dbReference type="RefSeq" id="XP_013095172.2">
    <property type="nucleotide sequence ID" value="XM_013239718.2"/>
</dbReference>
<dbReference type="OrthoDB" id="411524at2759"/>
<feature type="transmembrane region" description="Helical" evidence="1">
    <location>
        <begin position="12"/>
        <end position="31"/>
    </location>
</feature>
<name>A0A2C9K2F3_BIOGL</name>